<feature type="transmembrane region" description="Helical" evidence="1">
    <location>
        <begin position="178"/>
        <end position="195"/>
    </location>
</feature>
<reference evidence="3" key="1">
    <citation type="journal article" date="2011" name="Genome Res.">
        <title>Phylogeny-wide analysis of social amoeba genomes highlights ancient origins for complex intercellular communication.</title>
        <authorList>
            <person name="Heidel A.J."/>
            <person name="Lawal H.M."/>
            <person name="Felder M."/>
            <person name="Schilde C."/>
            <person name="Helps N.R."/>
            <person name="Tunggal B."/>
            <person name="Rivero F."/>
            <person name="John U."/>
            <person name="Schleicher M."/>
            <person name="Eichinger L."/>
            <person name="Platzer M."/>
            <person name="Noegel A.A."/>
            <person name="Schaap P."/>
            <person name="Gloeckner G."/>
        </authorList>
    </citation>
    <scope>NUCLEOTIDE SEQUENCE [LARGE SCALE GENOMIC DNA]</scope>
    <source>
        <strain evidence="3">SH3</strain>
    </source>
</reference>
<sequence length="242" mass="28173">MPEASLEILKYIEQQKKVENGTDHFHRSLSVFGGTILFAIEPFLNDPVTVSSSVSFDIGYIIEMLEVIIKLIPLNSDDLKWAKPAIKEIIKFVEKYIILVPLVLLVGFVCLWIGFFQEYKETIEEFYRLVPPSKLLYFIKHPETIVTKNNSTTNCNNNNNNNNNLPSLNNYKYPNQRFINILLLVGFVYLWIGYYQEHIEKIYSFMTGQLPPSKLLYFIQHPETIAKEFSKDTPLSHIYYSS</sequence>
<dbReference type="GeneID" id="14865976"/>
<dbReference type="EMBL" id="GL883029">
    <property type="protein sequence ID" value="EGG14341.1"/>
    <property type="molecule type" value="Genomic_DNA"/>
</dbReference>
<gene>
    <name evidence="2" type="ORF">DFA_12111</name>
</gene>
<protein>
    <submittedName>
        <fullName evidence="2">Uncharacterized protein</fullName>
    </submittedName>
</protein>
<feature type="transmembrane region" description="Helical" evidence="1">
    <location>
        <begin position="96"/>
        <end position="115"/>
    </location>
</feature>
<accession>F4QFU4</accession>
<evidence type="ECO:0000256" key="1">
    <source>
        <dbReference type="SAM" id="Phobius"/>
    </source>
</evidence>
<name>F4QFU4_CACFS</name>
<dbReference type="KEGG" id="dfa:DFA_12111"/>
<keyword evidence="3" id="KW-1185">Reference proteome</keyword>
<evidence type="ECO:0000313" key="3">
    <source>
        <dbReference type="Proteomes" id="UP000007797"/>
    </source>
</evidence>
<evidence type="ECO:0000313" key="2">
    <source>
        <dbReference type="EMBL" id="EGG14341.1"/>
    </source>
</evidence>
<dbReference type="AlphaFoldDB" id="F4QFU4"/>
<keyword evidence="1" id="KW-0812">Transmembrane</keyword>
<dbReference type="Proteomes" id="UP000007797">
    <property type="component" value="Unassembled WGS sequence"/>
</dbReference>
<organism evidence="2 3">
    <name type="scientific">Cavenderia fasciculata</name>
    <name type="common">Slime mold</name>
    <name type="synonym">Dictyostelium fasciculatum</name>
    <dbReference type="NCBI Taxonomy" id="261658"/>
    <lineage>
        <taxon>Eukaryota</taxon>
        <taxon>Amoebozoa</taxon>
        <taxon>Evosea</taxon>
        <taxon>Eumycetozoa</taxon>
        <taxon>Dictyostelia</taxon>
        <taxon>Acytosteliales</taxon>
        <taxon>Cavenderiaceae</taxon>
        <taxon>Cavenderia</taxon>
    </lineage>
</organism>
<proteinExistence type="predicted"/>
<keyword evidence="1" id="KW-0472">Membrane</keyword>
<keyword evidence="1" id="KW-1133">Transmembrane helix</keyword>
<dbReference type="RefSeq" id="XP_004351050.1">
    <property type="nucleotide sequence ID" value="XM_004350998.1"/>
</dbReference>